<evidence type="ECO:0000313" key="3">
    <source>
        <dbReference type="Proteomes" id="UP001364224"/>
    </source>
</evidence>
<feature type="transmembrane region" description="Helical" evidence="1">
    <location>
        <begin position="18"/>
        <end position="36"/>
    </location>
</feature>
<dbReference type="EMBL" id="JAZHRV010000001">
    <property type="protein sequence ID" value="MEH2554843.1"/>
    <property type="molecule type" value="Genomic_DNA"/>
</dbReference>
<dbReference type="Proteomes" id="UP001364224">
    <property type="component" value="Unassembled WGS sequence"/>
</dbReference>
<keyword evidence="1" id="KW-0812">Transmembrane</keyword>
<name>A0ABU8BA20_9BRAD</name>
<keyword evidence="1" id="KW-1133">Transmembrane helix</keyword>
<sequence length="47" mass="5525">MTPQHPGRDWRRIHHSPIFWIGVVMCLAAITIYVLSDDLSWRPQAPR</sequence>
<keyword evidence="1" id="KW-0472">Membrane</keyword>
<organism evidence="2 3">
    <name type="scientific">Bradyrhizobium algeriense</name>
    <dbReference type="NCBI Taxonomy" id="634784"/>
    <lineage>
        <taxon>Bacteria</taxon>
        <taxon>Pseudomonadati</taxon>
        <taxon>Pseudomonadota</taxon>
        <taxon>Alphaproteobacteria</taxon>
        <taxon>Hyphomicrobiales</taxon>
        <taxon>Nitrobacteraceae</taxon>
        <taxon>Bradyrhizobium</taxon>
    </lineage>
</organism>
<keyword evidence="3" id="KW-1185">Reference proteome</keyword>
<proteinExistence type="predicted"/>
<evidence type="ECO:0000313" key="2">
    <source>
        <dbReference type="EMBL" id="MEH2554843.1"/>
    </source>
</evidence>
<protein>
    <submittedName>
        <fullName evidence="2">Uncharacterized protein</fullName>
    </submittedName>
</protein>
<accession>A0ABU8BA20</accession>
<dbReference type="RefSeq" id="WP_334479694.1">
    <property type="nucleotide sequence ID" value="NZ_JAZHRV010000001.1"/>
</dbReference>
<evidence type="ECO:0000256" key="1">
    <source>
        <dbReference type="SAM" id="Phobius"/>
    </source>
</evidence>
<comment type="caution">
    <text evidence="2">The sequence shown here is derived from an EMBL/GenBank/DDBJ whole genome shotgun (WGS) entry which is preliminary data.</text>
</comment>
<reference evidence="2 3" key="1">
    <citation type="submission" date="2024-02" db="EMBL/GenBank/DDBJ databases">
        <title>Adaptive strategies in a cosmopolitan and abundant soil bacterium.</title>
        <authorList>
            <person name="Carini P."/>
        </authorList>
    </citation>
    <scope>NUCLEOTIDE SEQUENCE [LARGE SCALE GENOMIC DNA]</scope>
    <source>
        <strain evidence="2 3">AZCC 1608</strain>
    </source>
</reference>
<gene>
    <name evidence="2" type="ORF">V1286_002372</name>
</gene>